<dbReference type="AlphaFoldDB" id="A0A5B7ECJ9"/>
<proteinExistence type="predicted"/>
<accession>A0A5B7ECJ9</accession>
<dbReference type="EMBL" id="VSRR010002395">
    <property type="protein sequence ID" value="MPC31238.1"/>
    <property type="molecule type" value="Genomic_DNA"/>
</dbReference>
<gene>
    <name evidence="1" type="ORF">E2C01_024522</name>
</gene>
<comment type="caution">
    <text evidence="1">The sequence shown here is derived from an EMBL/GenBank/DDBJ whole genome shotgun (WGS) entry which is preliminary data.</text>
</comment>
<reference evidence="1 2" key="1">
    <citation type="submission" date="2019-05" db="EMBL/GenBank/DDBJ databases">
        <title>Another draft genome of Portunus trituberculatus and its Hox gene families provides insights of decapod evolution.</title>
        <authorList>
            <person name="Jeong J.-H."/>
            <person name="Song I."/>
            <person name="Kim S."/>
            <person name="Choi T."/>
            <person name="Kim D."/>
            <person name="Ryu S."/>
            <person name="Kim W."/>
        </authorList>
    </citation>
    <scope>NUCLEOTIDE SEQUENCE [LARGE SCALE GENOMIC DNA]</scope>
    <source>
        <tissue evidence="1">Muscle</tissue>
    </source>
</reference>
<evidence type="ECO:0000313" key="1">
    <source>
        <dbReference type="EMBL" id="MPC31238.1"/>
    </source>
</evidence>
<dbReference type="Proteomes" id="UP000324222">
    <property type="component" value="Unassembled WGS sequence"/>
</dbReference>
<evidence type="ECO:0000313" key="2">
    <source>
        <dbReference type="Proteomes" id="UP000324222"/>
    </source>
</evidence>
<protein>
    <submittedName>
        <fullName evidence="1">Uncharacterized protein</fullName>
    </submittedName>
</protein>
<sequence length="103" mass="11114">MTDTTLRVRGLSDSSRIGLFKSNKVETMYGLEHAKGVWKERCLVSQVVAHTCDGRAIVLFILGEEPSQDQIEAGGPSDGGIGMITKQLCDVEGVGHRVVWAAV</sequence>
<keyword evidence="2" id="KW-1185">Reference proteome</keyword>
<name>A0A5B7ECJ9_PORTR</name>
<organism evidence="1 2">
    <name type="scientific">Portunus trituberculatus</name>
    <name type="common">Swimming crab</name>
    <name type="synonym">Neptunus trituberculatus</name>
    <dbReference type="NCBI Taxonomy" id="210409"/>
    <lineage>
        <taxon>Eukaryota</taxon>
        <taxon>Metazoa</taxon>
        <taxon>Ecdysozoa</taxon>
        <taxon>Arthropoda</taxon>
        <taxon>Crustacea</taxon>
        <taxon>Multicrustacea</taxon>
        <taxon>Malacostraca</taxon>
        <taxon>Eumalacostraca</taxon>
        <taxon>Eucarida</taxon>
        <taxon>Decapoda</taxon>
        <taxon>Pleocyemata</taxon>
        <taxon>Brachyura</taxon>
        <taxon>Eubrachyura</taxon>
        <taxon>Portunoidea</taxon>
        <taxon>Portunidae</taxon>
        <taxon>Portuninae</taxon>
        <taxon>Portunus</taxon>
    </lineage>
</organism>